<dbReference type="EMBL" id="JAAXKZ010000045">
    <property type="protein sequence ID" value="NMH92670.1"/>
    <property type="molecule type" value="Genomic_DNA"/>
</dbReference>
<dbReference type="Pfam" id="PF00196">
    <property type="entry name" value="GerE"/>
    <property type="match status" value="1"/>
</dbReference>
<evidence type="ECO:0000313" key="6">
    <source>
        <dbReference type="Proteomes" id="UP000586918"/>
    </source>
</evidence>
<evidence type="ECO:0000256" key="1">
    <source>
        <dbReference type="ARBA" id="ARBA00023015"/>
    </source>
</evidence>
<dbReference type="InterPro" id="IPR036388">
    <property type="entry name" value="WH-like_DNA-bd_sf"/>
</dbReference>
<dbReference type="Proteomes" id="UP000586918">
    <property type="component" value="Unassembled WGS sequence"/>
</dbReference>
<organism evidence="5 6">
    <name type="scientific">Pseudonocardia bannensis</name>
    <dbReference type="NCBI Taxonomy" id="630973"/>
    <lineage>
        <taxon>Bacteria</taxon>
        <taxon>Bacillati</taxon>
        <taxon>Actinomycetota</taxon>
        <taxon>Actinomycetes</taxon>
        <taxon>Pseudonocardiales</taxon>
        <taxon>Pseudonocardiaceae</taxon>
        <taxon>Pseudonocardia</taxon>
    </lineage>
</organism>
<protein>
    <submittedName>
        <fullName evidence="5">Helix-turn-helix transcriptional regulator</fullName>
    </submittedName>
</protein>
<comment type="caution">
    <text evidence="5">The sequence shown here is derived from an EMBL/GenBank/DDBJ whole genome shotgun (WGS) entry which is preliminary data.</text>
</comment>
<dbReference type="InterPro" id="IPR000792">
    <property type="entry name" value="Tscrpt_reg_LuxR_C"/>
</dbReference>
<keyword evidence="1" id="KW-0805">Transcription regulation</keyword>
<dbReference type="SMART" id="SM00421">
    <property type="entry name" value="HTH_LUXR"/>
    <property type="match status" value="1"/>
</dbReference>
<gene>
    <name evidence="5" type="ORF">HF519_14045</name>
</gene>
<evidence type="ECO:0000313" key="5">
    <source>
        <dbReference type="EMBL" id="NMH92670.1"/>
    </source>
</evidence>
<dbReference type="PRINTS" id="PR00038">
    <property type="entry name" value="HTHLUXR"/>
</dbReference>
<feature type="domain" description="HTH luxR-type" evidence="4">
    <location>
        <begin position="22"/>
        <end position="87"/>
    </location>
</feature>
<dbReference type="InterPro" id="IPR016032">
    <property type="entry name" value="Sig_transdc_resp-reg_C-effctor"/>
</dbReference>
<accession>A0A848DIZ7</accession>
<proteinExistence type="predicted"/>
<sequence>MVRGESPLDGKVARTLLSSPDLRTPLVDLTDREHQVLDLVARGLSDREIGRRLGIAERTVKSHLTSAYQRLGVIDRVQAALTYSGMHYPGRAGT</sequence>
<dbReference type="Gene3D" id="1.10.10.10">
    <property type="entry name" value="Winged helix-like DNA-binding domain superfamily/Winged helix DNA-binding domain"/>
    <property type="match status" value="1"/>
</dbReference>
<dbReference type="AlphaFoldDB" id="A0A848DIZ7"/>
<keyword evidence="6" id="KW-1185">Reference proteome</keyword>
<reference evidence="5 6" key="1">
    <citation type="submission" date="2020-04" db="EMBL/GenBank/DDBJ databases">
        <authorList>
            <person name="Klaysubun C."/>
            <person name="Duangmal K."/>
            <person name="Lipun K."/>
        </authorList>
    </citation>
    <scope>NUCLEOTIDE SEQUENCE [LARGE SCALE GENOMIC DNA]</scope>
    <source>
        <strain evidence="5 6">DSM 45300</strain>
    </source>
</reference>
<dbReference type="CDD" id="cd06170">
    <property type="entry name" value="LuxR_C_like"/>
    <property type="match status" value="1"/>
</dbReference>
<dbReference type="GO" id="GO:0003677">
    <property type="term" value="F:DNA binding"/>
    <property type="evidence" value="ECO:0007669"/>
    <property type="project" value="UniProtKB-KW"/>
</dbReference>
<dbReference type="SUPFAM" id="SSF46894">
    <property type="entry name" value="C-terminal effector domain of the bipartite response regulators"/>
    <property type="match status" value="1"/>
</dbReference>
<evidence type="ECO:0000256" key="2">
    <source>
        <dbReference type="ARBA" id="ARBA00023125"/>
    </source>
</evidence>
<evidence type="ECO:0000259" key="4">
    <source>
        <dbReference type="PROSITE" id="PS50043"/>
    </source>
</evidence>
<dbReference type="PANTHER" id="PTHR44688:SF16">
    <property type="entry name" value="DNA-BINDING TRANSCRIPTIONAL ACTIVATOR DEVR_DOSR"/>
    <property type="match status" value="1"/>
</dbReference>
<dbReference type="PROSITE" id="PS50043">
    <property type="entry name" value="HTH_LUXR_2"/>
    <property type="match status" value="1"/>
</dbReference>
<name>A0A848DIZ7_9PSEU</name>
<keyword evidence="3" id="KW-0804">Transcription</keyword>
<keyword evidence="2" id="KW-0238">DNA-binding</keyword>
<evidence type="ECO:0000256" key="3">
    <source>
        <dbReference type="ARBA" id="ARBA00023163"/>
    </source>
</evidence>
<dbReference type="PANTHER" id="PTHR44688">
    <property type="entry name" value="DNA-BINDING TRANSCRIPTIONAL ACTIVATOR DEVR_DOSR"/>
    <property type="match status" value="1"/>
</dbReference>
<dbReference type="GO" id="GO:0006355">
    <property type="term" value="P:regulation of DNA-templated transcription"/>
    <property type="evidence" value="ECO:0007669"/>
    <property type="project" value="InterPro"/>
</dbReference>